<dbReference type="PRINTS" id="PR01780">
    <property type="entry name" value="LANTIREGPROT"/>
</dbReference>
<evidence type="ECO:0000313" key="9">
    <source>
        <dbReference type="EMBL" id="MBS4538750.1"/>
    </source>
</evidence>
<dbReference type="InterPro" id="IPR005467">
    <property type="entry name" value="His_kinase_dom"/>
</dbReference>
<feature type="coiled-coil region" evidence="6">
    <location>
        <begin position="20"/>
        <end position="89"/>
    </location>
</feature>
<dbReference type="RefSeq" id="WP_203366676.1">
    <property type="nucleotide sequence ID" value="NZ_WSFT01000037.1"/>
</dbReference>
<dbReference type="GO" id="GO:0016020">
    <property type="term" value="C:membrane"/>
    <property type="evidence" value="ECO:0007669"/>
    <property type="project" value="InterPro"/>
</dbReference>
<evidence type="ECO:0000259" key="8">
    <source>
        <dbReference type="PROSITE" id="PS50109"/>
    </source>
</evidence>
<evidence type="ECO:0000256" key="5">
    <source>
        <dbReference type="ARBA" id="ARBA00023012"/>
    </source>
</evidence>
<dbReference type="Gene3D" id="1.10.287.130">
    <property type="match status" value="1"/>
</dbReference>
<feature type="domain" description="Histidine kinase" evidence="8">
    <location>
        <begin position="89"/>
        <end position="300"/>
    </location>
</feature>
<keyword evidence="4 9" id="KW-0418">Kinase</keyword>
<evidence type="ECO:0000256" key="1">
    <source>
        <dbReference type="ARBA" id="ARBA00000085"/>
    </source>
</evidence>
<dbReference type="CDD" id="cd00082">
    <property type="entry name" value="HisKA"/>
    <property type="match status" value="1"/>
</dbReference>
<dbReference type="InterPro" id="IPR008358">
    <property type="entry name" value="Sig_transdc_His_kin/Pase_MprB"/>
</dbReference>
<keyword evidence="4 9" id="KW-0808">Transferase</keyword>
<feature type="transmembrane region" description="Helical" evidence="7">
    <location>
        <begin position="6"/>
        <end position="23"/>
    </location>
</feature>
<dbReference type="EMBL" id="WSFT01000037">
    <property type="protein sequence ID" value="MBS4538750.1"/>
    <property type="molecule type" value="Genomic_DNA"/>
</dbReference>
<dbReference type="InterPro" id="IPR036890">
    <property type="entry name" value="HATPase_C_sf"/>
</dbReference>
<dbReference type="SMART" id="SM00388">
    <property type="entry name" value="HisKA"/>
    <property type="match status" value="1"/>
</dbReference>
<comment type="catalytic activity">
    <reaction evidence="1">
        <text>ATP + protein L-histidine = ADP + protein N-phospho-L-histidine.</text>
        <dbReference type="EC" id="2.7.13.3"/>
    </reaction>
</comment>
<dbReference type="EC" id="2.7.13.3" evidence="2"/>
<sequence length="300" mass="34825">MQNLIIVFLIIIIGILFTLYVFLKKEIKNTTNQLKRINKIDTNSKIQLSSTDKILQELVTEINRTLVEKQEMKSEYKKVDLELKQAIANMSHDLRTPLTSIMGYIQLIEDDNLSDDDKKRYVDIIKRRAKSLEILISSFYEFSRLEGKEYQFQLKSIKLPIVTSDIIASFYNDFIEKGIEPIIEIDNNLESTIADEKAVRRIISNLIQNMIKYGNSFVKIELKQKDNYILMSFENDAEDLEKDHISRLFDRFFTANKTRSDNSSGLGLAITKQLVEQMGHSISAELNEGNLKIIIKWKTL</sequence>
<protein>
    <recommendedName>
        <fullName evidence="2">histidine kinase</fullName>
        <ecNumber evidence="2">2.7.13.3</ecNumber>
    </recommendedName>
</protein>
<dbReference type="InterPro" id="IPR036097">
    <property type="entry name" value="HisK_dim/P_sf"/>
</dbReference>
<comment type="caution">
    <text evidence="9">The sequence shown here is derived from an EMBL/GenBank/DDBJ whole genome shotgun (WGS) entry which is preliminary data.</text>
</comment>
<accession>A0A942UWC7</accession>
<dbReference type="Pfam" id="PF00512">
    <property type="entry name" value="HisKA"/>
    <property type="match status" value="1"/>
</dbReference>
<evidence type="ECO:0000256" key="6">
    <source>
        <dbReference type="SAM" id="Coils"/>
    </source>
</evidence>
<dbReference type="InterPro" id="IPR003661">
    <property type="entry name" value="HisK_dim/P_dom"/>
</dbReference>
<organism evidence="9 10">
    <name type="scientific">Anaeromonas frigoriresistens</name>
    <dbReference type="NCBI Taxonomy" id="2683708"/>
    <lineage>
        <taxon>Bacteria</taxon>
        <taxon>Bacillati</taxon>
        <taxon>Bacillota</taxon>
        <taxon>Tissierellia</taxon>
        <taxon>Tissierellales</taxon>
        <taxon>Thermohalobacteraceae</taxon>
        <taxon>Anaeromonas</taxon>
    </lineage>
</organism>
<dbReference type="PANTHER" id="PTHR43547">
    <property type="entry name" value="TWO-COMPONENT HISTIDINE KINASE"/>
    <property type="match status" value="1"/>
</dbReference>
<name>A0A942UWC7_9FIRM</name>
<dbReference type="SMART" id="SM00387">
    <property type="entry name" value="HATPase_c"/>
    <property type="match status" value="1"/>
</dbReference>
<keyword evidence="7" id="KW-0472">Membrane</keyword>
<dbReference type="PROSITE" id="PS50109">
    <property type="entry name" value="HIS_KIN"/>
    <property type="match status" value="1"/>
</dbReference>
<dbReference type="SUPFAM" id="SSF47384">
    <property type="entry name" value="Homodimeric domain of signal transducing histidine kinase"/>
    <property type="match status" value="1"/>
</dbReference>
<dbReference type="PANTHER" id="PTHR43547:SF2">
    <property type="entry name" value="HYBRID SIGNAL TRANSDUCTION HISTIDINE KINASE C"/>
    <property type="match status" value="1"/>
</dbReference>
<dbReference type="InterPro" id="IPR003594">
    <property type="entry name" value="HATPase_dom"/>
</dbReference>
<reference evidence="9" key="1">
    <citation type="submission" date="2019-12" db="EMBL/GenBank/DDBJ databases">
        <title>Clostridiaceae gen. nov. sp. nov., isolated from sediment in Xinjiang, China.</title>
        <authorList>
            <person name="Zhang R."/>
        </authorList>
    </citation>
    <scope>NUCLEOTIDE SEQUENCE</scope>
    <source>
        <strain evidence="9">D2Q-11</strain>
    </source>
</reference>
<keyword evidence="7" id="KW-1133">Transmembrane helix</keyword>
<dbReference type="Pfam" id="PF02518">
    <property type="entry name" value="HATPase_c"/>
    <property type="match status" value="1"/>
</dbReference>
<evidence type="ECO:0000256" key="7">
    <source>
        <dbReference type="SAM" id="Phobius"/>
    </source>
</evidence>
<keyword evidence="5" id="KW-0902">Two-component regulatory system</keyword>
<dbReference type="SUPFAM" id="SSF55874">
    <property type="entry name" value="ATPase domain of HSP90 chaperone/DNA topoisomerase II/histidine kinase"/>
    <property type="match status" value="1"/>
</dbReference>
<dbReference type="Proteomes" id="UP000724672">
    <property type="component" value="Unassembled WGS sequence"/>
</dbReference>
<evidence type="ECO:0000256" key="3">
    <source>
        <dbReference type="ARBA" id="ARBA00022553"/>
    </source>
</evidence>
<evidence type="ECO:0000313" key="10">
    <source>
        <dbReference type="Proteomes" id="UP000724672"/>
    </source>
</evidence>
<gene>
    <name evidence="9" type="ORF">GOQ27_09760</name>
</gene>
<keyword evidence="7" id="KW-0812">Transmembrane</keyword>
<dbReference type="GO" id="GO:0000155">
    <property type="term" value="F:phosphorelay sensor kinase activity"/>
    <property type="evidence" value="ECO:0007669"/>
    <property type="project" value="InterPro"/>
</dbReference>
<keyword evidence="6" id="KW-0175">Coiled coil</keyword>
<evidence type="ECO:0000256" key="4">
    <source>
        <dbReference type="ARBA" id="ARBA00022777"/>
    </source>
</evidence>
<keyword evidence="3" id="KW-0597">Phosphoprotein</keyword>
<dbReference type="AlphaFoldDB" id="A0A942UWC7"/>
<evidence type="ECO:0000256" key="2">
    <source>
        <dbReference type="ARBA" id="ARBA00012438"/>
    </source>
</evidence>
<proteinExistence type="predicted"/>
<keyword evidence="10" id="KW-1185">Reference proteome</keyword>
<dbReference type="Gene3D" id="3.30.565.10">
    <property type="entry name" value="Histidine kinase-like ATPase, C-terminal domain"/>
    <property type="match status" value="1"/>
</dbReference>